<reference evidence="1 2" key="1">
    <citation type="submission" date="2018-05" db="EMBL/GenBank/DDBJ databases">
        <title>Genomic Encyclopedia of Type Strains, Phase IV (KMG-V): Genome sequencing to study the core and pangenomes of soil and plant-associated prokaryotes.</title>
        <authorList>
            <person name="Whitman W."/>
        </authorList>
    </citation>
    <scope>NUCLEOTIDE SEQUENCE [LARGE SCALE GENOMIC DNA]</scope>
    <source>
        <strain evidence="1 2">SCZa-39</strain>
    </source>
</reference>
<proteinExistence type="predicted"/>
<dbReference type="Proteomes" id="UP000245712">
    <property type="component" value="Unassembled WGS sequence"/>
</dbReference>
<accession>A0ABX5KV21</accession>
<organism evidence="1 2">
    <name type="scientific">Paraburkholderia unamae</name>
    <dbReference type="NCBI Taxonomy" id="219649"/>
    <lineage>
        <taxon>Bacteria</taxon>
        <taxon>Pseudomonadati</taxon>
        <taxon>Pseudomonadota</taxon>
        <taxon>Betaproteobacteria</taxon>
        <taxon>Burkholderiales</taxon>
        <taxon>Burkholderiaceae</taxon>
        <taxon>Paraburkholderia</taxon>
    </lineage>
</organism>
<keyword evidence="2" id="KW-1185">Reference proteome</keyword>
<protein>
    <submittedName>
        <fullName evidence="1">Uncharacterized protein</fullName>
    </submittedName>
</protein>
<gene>
    <name evidence="1" type="ORF">C7402_103296</name>
</gene>
<evidence type="ECO:0000313" key="2">
    <source>
        <dbReference type="Proteomes" id="UP000245712"/>
    </source>
</evidence>
<sequence>METHKAGVSRCISPGVVLRTGLNLTPEFLVAGTKTPGRLIAVKVTGKPELAAIKEDLHCRLRRAH</sequence>
<dbReference type="EMBL" id="QEOB01000003">
    <property type="protein sequence ID" value="PVX85718.1"/>
    <property type="molecule type" value="Genomic_DNA"/>
</dbReference>
<comment type="caution">
    <text evidence="1">The sequence shown here is derived from an EMBL/GenBank/DDBJ whole genome shotgun (WGS) entry which is preliminary data.</text>
</comment>
<name>A0ABX5KV21_9BURK</name>
<evidence type="ECO:0000313" key="1">
    <source>
        <dbReference type="EMBL" id="PVX85718.1"/>
    </source>
</evidence>